<name>A0A915Z334_9GLOM</name>
<sequence>MSTQKHKRQLLASGDIVEKLHYGPFAVNWWVFTGIKTKTAQTKQTCIPIRVNMRLKFELNQAEFIIRIVDNNWKPGYICESDMEAIIYLTPSAVINETYKKLFNVRTRFSGPGVLGFDNEIITKQLQAEVLVFPLQIIIHGIKVFVATLGSSDQAELNFAGPGYCSSFYYKYHGQYSLICQSIVNTGCQIDIYHQEKHIQTYTGKSPTDVWTKLNILKIFDGKDLFVININWYQFFAKWKQQSTTIIEFTSHLASIYPVNYEITNVVLGAWKAMMRYVGCTDITPYKKKESPLEFWTCAEDSTTDGALILYLYTKNLLNGIPYDPSKSEMVVKNQELQSKVDQFWNCFDTSIKINKRGLEGKQRILSVIANDFGRQEIKEKLNISNDLMNAARKYSRTNGPGCIAISKPIVTRSRIPEVKDKEFEAFFADKDNVSMSSYKVHSKTNLPILYLKDNKEALWKKFEATYQDPE</sequence>
<dbReference type="VEuPathDB" id="FungiDB:RhiirFUN_005027"/>
<accession>A0A915Z334</accession>
<comment type="caution">
    <text evidence="1">The sequence shown here is derived from an EMBL/GenBank/DDBJ whole genome shotgun (WGS) entry which is preliminary data.</text>
</comment>
<proteinExistence type="predicted"/>
<dbReference type="Proteomes" id="UP000684084">
    <property type="component" value="Unassembled WGS sequence"/>
</dbReference>
<organism evidence="1 2">
    <name type="scientific">Rhizophagus irregularis</name>
    <dbReference type="NCBI Taxonomy" id="588596"/>
    <lineage>
        <taxon>Eukaryota</taxon>
        <taxon>Fungi</taxon>
        <taxon>Fungi incertae sedis</taxon>
        <taxon>Mucoromycota</taxon>
        <taxon>Glomeromycotina</taxon>
        <taxon>Glomeromycetes</taxon>
        <taxon>Glomerales</taxon>
        <taxon>Glomeraceae</taxon>
        <taxon>Rhizophagus</taxon>
    </lineage>
</organism>
<gene>
    <name evidence="1" type="ORF">CHRIB12_LOCUS7916</name>
</gene>
<protein>
    <submittedName>
        <fullName evidence="1">Uncharacterized protein</fullName>
    </submittedName>
</protein>
<dbReference type="OrthoDB" id="2438612at2759"/>
<dbReference type="AlphaFoldDB" id="A0A915Z334"/>
<dbReference type="EMBL" id="CAGKOT010000014">
    <property type="protein sequence ID" value="CAB5359836.1"/>
    <property type="molecule type" value="Genomic_DNA"/>
</dbReference>
<evidence type="ECO:0000313" key="1">
    <source>
        <dbReference type="EMBL" id="CAB5359836.1"/>
    </source>
</evidence>
<reference evidence="1" key="1">
    <citation type="submission" date="2020-05" db="EMBL/GenBank/DDBJ databases">
        <authorList>
            <person name="Rincon C."/>
            <person name="Sanders R I."/>
            <person name="Robbins C."/>
            <person name="Chaturvedi A."/>
        </authorList>
    </citation>
    <scope>NUCLEOTIDE SEQUENCE</scope>
    <source>
        <strain evidence="1">CHB12</strain>
    </source>
</reference>
<evidence type="ECO:0000313" key="2">
    <source>
        <dbReference type="Proteomes" id="UP000684084"/>
    </source>
</evidence>